<name>A0A173XW93_FLAPL</name>
<dbReference type="EMBL" id="CYZT01000002">
    <property type="protein sequence ID" value="CUN55530.1"/>
    <property type="molecule type" value="Genomic_DNA"/>
</dbReference>
<evidence type="ECO:0000256" key="1">
    <source>
        <dbReference type="ARBA" id="ARBA00006976"/>
    </source>
</evidence>
<proteinExistence type="inferred from homology"/>
<evidence type="ECO:0000256" key="2">
    <source>
        <dbReference type="ARBA" id="ARBA00049360"/>
    </source>
</evidence>
<comment type="subunit">
    <text evidence="3">Dimerizes in the presence of ATP but not ADP; ATP-binding is required for double-stranded (ds)DNA-binding. Interacts with DnaA.</text>
</comment>
<evidence type="ECO:0000313" key="6">
    <source>
        <dbReference type="EMBL" id="CUN55530.1"/>
    </source>
</evidence>
<evidence type="ECO:0000256" key="4">
    <source>
        <dbReference type="ARBA" id="ARBA00071824"/>
    </source>
</evidence>
<comment type="similarity">
    <text evidence="1">Belongs to the ParA family.</text>
</comment>
<dbReference type="InterPro" id="IPR025669">
    <property type="entry name" value="AAA_dom"/>
</dbReference>
<organism evidence="6 7">
    <name type="scientific">Flavonifractor plautii</name>
    <name type="common">Fusobacterium plautii</name>
    <dbReference type="NCBI Taxonomy" id="292800"/>
    <lineage>
        <taxon>Bacteria</taxon>
        <taxon>Bacillati</taxon>
        <taxon>Bacillota</taxon>
        <taxon>Clostridia</taxon>
        <taxon>Eubacteriales</taxon>
        <taxon>Oscillospiraceae</taxon>
        <taxon>Flavonifractor</taxon>
    </lineage>
</organism>
<dbReference type="Gene3D" id="3.40.50.300">
    <property type="entry name" value="P-loop containing nucleotide triphosphate hydrolases"/>
    <property type="match status" value="1"/>
</dbReference>
<sequence length="269" mass="29296">MKTIALANQKGGVGKTTTAASLGIGLSRQGKKVLLIDADAQGNLTQMLGWPQPDELSPTLSTLMEKIIAEQPIAPSEGILHHSSGVHLVPANIELSALEVTLVNTMSRETVLRQYLSTVADRYDYALIDCMPSLGMLTINALTAADSVIIPVQAQYLPAKGLEQLLRTITRVKRQLNPKLEVDGIVLTMVDSRTTLAREINALVRKTYGGHVFASEIPRSIKAAEISVENKSIYDHDRSGKAALAYENLTREVLSLGKQIKRHRADPVR</sequence>
<evidence type="ECO:0000256" key="3">
    <source>
        <dbReference type="ARBA" id="ARBA00062323"/>
    </source>
</evidence>
<accession>A0A173XW93</accession>
<protein>
    <recommendedName>
        <fullName evidence="4">Sporulation initiation inhibitor protein Soj</fullName>
    </recommendedName>
</protein>
<dbReference type="Pfam" id="PF13614">
    <property type="entry name" value="AAA_31"/>
    <property type="match status" value="1"/>
</dbReference>
<dbReference type="CDD" id="cd02042">
    <property type="entry name" value="ParAB_family"/>
    <property type="match status" value="1"/>
</dbReference>
<dbReference type="PANTHER" id="PTHR13696">
    <property type="entry name" value="P-LOOP CONTAINING NUCLEOSIDE TRIPHOSPHATE HYDROLASE"/>
    <property type="match status" value="1"/>
</dbReference>
<feature type="domain" description="AAA" evidence="5">
    <location>
        <begin position="1"/>
        <end position="182"/>
    </location>
</feature>
<gene>
    <name evidence="6" type="primary">soj_2</name>
    <name evidence="6" type="ORF">ERS852411_00091</name>
</gene>
<dbReference type="FunFam" id="3.40.50.300:FF:000285">
    <property type="entry name" value="Sporulation initiation inhibitor Soj"/>
    <property type="match status" value="1"/>
</dbReference>
<dbReference type="SUPFAM" id="SSF52540">
    <property type="entry name" value="P-loop containing nucleoside triphosphate hydrolases"/>
    <property type="match status" value="1"/>
</dbReference>
<dbReference type="AlphaFoldDB" id="A0A173XW93"/>
<dbReference type="PANTHER" id="PTHR13696:SF99">
    <property type="entry name" value="COBYRINIC ACID AC-DIAMIDE SYNTHASE"/>
    <property type="match status" value="1"/>
</dbReference>
<evidence type="ECO:0000259" key="5">
    <source>
        <dbReference type="Pfam" id="PF13614"/>
    </source>
</evidence>
<reference evidence="6 7" key="1">
    <citation type="submission" date="2015-09" db="EMBL/GenBank/DDBJ databases">
        <authorList>
            <consortium name="Pathogen Informatics"/>
        </authorList>
    </citation>
    <scope>NUCLEOTIDE SEQUENCE [LARGE SCALE GENOMIC DNA]</scope>
    <source>
        <strain evidence="6 7">2789STDY5608854</strain>
    </source>
</reference>
<dbReference type="Proteomes" id="UP000095746">
    <property type="component" value="Unassembled WGS sequence"/>
</dbReference>
<dbReference type="InterPro" id="IPR050678">
    <property type="entry name" value="DNA_Partitioning_ATPase"/>
</dbReference>
<comment type="catalytic activity">
    <reaction evidence="2">
        <text>ATP + H2O = ADP + phosphate + H(+)</text>
        <dbReference type="Rhea" id="RHEA:13065"/>
        <dbReference type="ChEBI" id="CHEBI:15377"/>
        <dbReference type="ChEBI" id="CHEBI:15378"/>
        <dbReference type="ChEBI" id="CHEBI:30616"/>
        <dbReference type="ChEBI" id="CHEBI:43474"/>
        <dbReference type="ChEBI" id="CHEBI:456216"/>
    </reaction>
</comment>
<evidence type="ECO:0000313" key="7">
    <source>
        <dbReference type="Proteomes" id="UP000095746"/>
    </source>
</evidence>
<dbReference type="InterPro" id="IPR027417">
    <property type="entry name" value="P-loop_NTPase"/>
</dbReference>